<gene>
    <name evidence="1" type="ORF">BaRGS_00019274</name>
</gene>
<protein>
    <submittedName>
        <fullName evidence="1">Uncharacterized protein</fullName>
    </submittedName>
</protein>
<reference evidence="1 2" key="1">
    <citation type="journal article" date="2023" name="Sci. Data">
        <title>Genome assembly of the Korean intertidal mud-creeper Batillaria attramentaria.</title>
        <authorList>
            <person name="Patra A.K."/>
            <person name="Ho P.T."/>
            <person name="Jun S."/>
            <person name="Lee S.J."/>
            <person name="Kim Y."/>
            <person name="Won Y.J."/>
        </authorList>
    </citation>
    <scope>NUCLEOTIDE SEQUENCE [LARGE SCALE GENOMIC DNA]</scope>
    <source>
        <strain evidence="1">Wonlab-2016</strain>
    </source>
</reference>
<proteinExistence type="predicted"/>
<accession>A0ABD0KRU8</accession>
<comment type="caution">
    <text evidence="1">The sequence shown here is derived from an EMBL/GenBank/DDBJ whole genome shotgun (WGS) entry which is preliminary data.</text>
</comment>
<feature type="non-terminal residue" evidence="1">
    <location>
        <position position="1"/>
    </location>
</feature>
<dbReference type="EMBL" id="JACVVK020000137">
    <property type="protein sequence ID" value="KAK7489475.1"/>
    <property type="molecule type" value="Genomic_DNA"/>
</dbReference>
<evidence type="ECO:0000313" key="1">
    <source>
        <dbReference type="EMBL" id="KAK7489475.1"/>
    </source>
</evidence>
<keyword evidence="2" id="KW-1185">Reference proteome</keyword>
<organism evidence="1 2">
    <name type="scientific">Batillaria attramentaria</name>
    <dbReference type="NCBI Taxonomy" id="370345"/>
    <lineage>
        <taxon>Eukaryota</taxon>
        <taxon>Metazoa</taxon>
        <taxon>Spiralia</taxon>
        <taxon>Lophotrochozoa</taxon>
        <taxon>Mollusca</taxon>
        <taxon>Gastropoda</taxon>
        <taxon>Caenogastropoda</taxon>
        <taxon>Sorbeoconcha</taxon>
        <taxon>Cerithioidea</taxon>
        <taxon>Batillariidae</taxon>
        <taxon>Batillaria</taxon>
    </lineage>
</organism>
<name>A0ABD0KRU8_9CAEN</name>
<dbReference type="AlphaFoldDB" id="A0ABD0KRU8"/>
<dbReference type="Proteomes" id="UP001519460">
    <property type="component" value="Unassembled WGS sequence"/>
</dbReference>
<sequence>PRTVDPKGSEVARTGTLATTQVTWISFAVPARQGNRRETVKGSAGVVSDSQPVLQCYGWQCSPKLDKTTLAQRDGAHSERGRGDSEVEMSSVWHTGNVIYYNACDKVKEAGVGSRLNVPSAKWLAKHANRFKDKMQTLVFVILLLTHDMSAKGEFLPITLNINIPVRDAGNGSGGPVEVVSRSWARVKTAVADLRRTSSRNAHQCQFLPKVVSFKERTITMRTVKFLSLLFPLKKFISRPQNKAKQIIISDDLQSLLYKASQNGPKRISRVLLNFDTITLVTVCSIPTLSNKKQTNENSERVVLLAAF</sequence>
<evidence type="ECO:0000313" key="2">
    <source>
        <dbReference type="Proteomes" id="UP001519460"/>
    </source>
</evidence>